<sequence length="220" mass="25177">MLNNLTRLPNLYFTQAQLNINIDEYDRLRMLLSLDERDRADRLRHHSARQNFVAARGNLREILGEWLDCEPEDIQFGYGDRGKPFVQNHSVYFNLAHSQDLAIYVISNDYAVGIDLEYVDRGRDVIKIAKRYFAEAEQALIMGAGDRYVQQQTFFKAWTLKEAYAKATGQGIANILNVDVAVLLKGDCHTLQIGEWQLKLIEHELAIAPDFVAAICWGCP</sequence>
<dbReference type="GO" id="GO:0019878">
    <property type="term" value="P:lysine biosynthetic process via aminoadipic acid"/>
    <property type="evidence" value="ECO:0007669"/>
    <property type="project" value="TreeGrafter"/>
</dbReference>
<evidence type="ECO:0000256" key="2">
    <source>
        <dbReference type="ARBA" id="ARBA00022679"/>
    </source>
</evidence>
<dbReference type="GO" id="GO:0005829">
    <property type="term" value="C:cytosol"/>
    <property type="evidence" value="ECO:0007669"/>
    <property type="project" value="TreeGrafter"/>
</dbReference>
<dbReference type="SUPFAM" id="SSF56214">
    <property type="entry name" value="4'-phosphopantetheinyl transferase"/>
    <property type="match status" value="2"/>
</dbReference>
<dbReference type="InterPro" id="IPR008278">
    <property type="entry name" value="4-PPantetheinyl_Trfase_dom"/>
</dbReference>
<name>A0A926UQ34_9CYAN</name>
<organism evidence="4 5">
    <name type="scientific">Pseudanabaena cinerea FACHB-1277</name>
    <dbReference type="NCBI Taxonomy" id="2949581"/>
    <lineage>
        <taxon>Bacteria</taxon>
        <taxon>Bacillati</taxon>
        <taxon>Cyanobacteriota</taxon>
        <taxon>Cyanophyceae</taxon>
        <taxon>Pseudanabaenales</taxon>
        <taxon>Pseudanabaenaceae</taxon>
        <taxon>Pseudanabaena</taxon>
        <taxon>Pseudanabaena cinerea</taxon>
    </lineage>
</organism>
<keyword evidence="2 4" id="KW-0808">Transferase</keyword>
<dbReference type="AlphaFoldDB" id="A0A926UQ34"/>
<dbReference type="Proteomes" id="UP000631421">
    <property type="component" value="Unassembled WGS sequence"/>
</dbReference>
<evidence type="ECO:0000313" key="4">
    <source>
        <dbReference type="EMBL" id="MBD2148763.1"/>
    </source>
</evidence>
<dbReference type="InterPro" id="IPR037143">
    <property type="entry name" value="4-PPantetheinyl_Trfase_dom_sf"/>
</dbReference>
<protein>
    <submittedName>
        <fullName evidence="4">4'-phosphopantetheinyl transferase superfamily protein</fullName>
    </submittedName>
</protein>
<keyword evidence="5" id="KW-1185">Reference proteome</keyword>
<reference evidence="4" key="1">
    <citation type="journal article" date="2015" name="ISME J.">
        <title>Draft Genome Sequence of Streptomyces incarnatus NRRL8089, which Produces the Nucleoside Antibiotic Sinefungin.</title>
        <authorList>
            <person name="Oshima K."/>
            <person name="Hattori M."/>
            <person name="Shimizu H."/>
            <person name="Fukuda K."/>
            <person name="Nemoto M."/>
            <person name="Inagaki K."/>
            <person name="Tamura T."/>
        </authorList>
    </citation>
    <scope>NUCLEOTIDE SEQUENCE</scope>
    <source>
        <strain evidence="4">FACHB-1277</strain>
    </source>
</reference>
<evidence type="ECO:0000313" key="5">
    <source>
        <dbReference type="Proteomes" id="UP000631421"/>
    </source>
</evidence>
<dbReference type="InterPro" id="IPR050559">
    <property type="entry name" value="P-Pant_transferase_sf"/>
</dbReference>
<evidence type="ECO:0000256" key="1">
    <source>
        <dbReference type="ARBA" id="ARBA00010990"/>
    </source>
</evidence>
<comment type="caution">
    <text evidence="4">The sequence shown here is derived from an EMBL/GenBank/DDBJ whole genome shotgun (WGS) entry which is preliminary data.</text>
</comment>
<dbReference type="GO" id="GO:0008897">
    <property type="term" value="F:holo-[acyl-carrier-protein] synthase activity"/>
    <property type="evidence" value="ECO:0007669"/>
    <property type="project" value="InterPro"/>
</dbReference>
<dbReference type="Pfam" id="PF01648">
    <property type="entry name" value="ACPS"/>
    <property type="match status" value="1"/>
</dbReference>
<evidence type="ECO:0000259" key="3">
    <source>
        <dbReference type="Pfam" id="PF01648"/>
    </source>
</evidence>
<feature type="domain" description="4'-phosphopantetheinyl transferase" evidence="3">
    <location>
        <begin position="111"/>
        <end position="194"/>
    </location>
</feature>
<comment type="similarity">
    <text evidence="1">Belongs to the P-Pant transferase superfamily. Gsp/Sfp/HetI/AcpT family.</text>
</comment>
<accession>A0A926UQ34</accession>
<dbReference type="PANTHER" id="PTHR12215">
    <property type="entry name" value="PHOSPHOPANTETHEINE TRANSFERASE"/>
    <property type="match status" value="1"/>
</dbReference>
<dbReference type="Gene3D" id="3.90.470.20">
    <property type="entry name" value="4'-phosphopantetheinyl transferase domain"/>
    <property type="match status" value="2"/>
</dbReference>
<proteinExistence type="inferred from homology"/>
<dbReference type="EMBL" id="JACJPY010000002">
    <property type="protein sequence ID" value="MBD2148763.1"/>
    <property type="molecule type" value="Genomic_DNA"/>
</dbReference>
<dbReference type="GO" id="GO:0000287">
    <property type="term" value="F:magnesium ion binding"/>
    <property type="evidence" value="ECO:0007669"/>
    <property type="project" value="InterPro"/>
</dbReference>
<gene>
    <name evidence="4" type="ORF">H6F44_01270</name>
</gene>
<reference evidence="4" key="2">
    <citation type="submission" date="2020-08" db="EMBL/GenBank/DDBJ databases">
        <authorList>
            <person name="Chen M."/>
            <person name="Teng W."/>
            <person name="Zhao L."/>
            <person name="Hu C."/>
            <person name="Zhou Y."/>
            <person name="Han B."/>
            <person name="Song L."/>
            <person name="Shu W."/>
        </authorList>
    </citation>
    <scope>NUCLEOTIDE SEQUENCE</scope>
    <source>
        <strain evidence="4">FACHB-1277</strain>
    </source>
</reference>
<dbReference type="PANTHER" id="PTHR12215:SF10">
    <property type="entry name" value="L-AMINOADIPATE-SEMIALDEHYDE DEHYDROGENASE-PHOSPHOPANTETHEINYL TRANSFERASE"/>
    <property type="match status" value="1"/>
</dbReference>
<dbReference type="RefSeq" id="WP_190349101.1">
    <property type="nucleotide sequence ID" value="NZ_JACJPY010000002.1"/>
</dbReference>